<dbReference type="InterPro" id="IPR020843">
    <property type="entry name" value="ER"/>
</dbReference>
<dbReference type="Gene3D" id="3.90.180.10">
    <property type="entry name" value="Medium-chain alcohol dehydrogenases, catalytic domain"/>
    <property type="match status" value="1"/>
</dbReference>
<sequence length="358" mass="37733">MNPTPSDAQVAALNRRIVLAARPEGAPRLSDFRVETGPVPEPAHGEVLLQTLALSLDPYMRNLMDPVGPGYAPPVALGETMVGGTVSRVVASRHPDLRPGGLVLANAGWQDFTLSDGSDLLPLDSGSAPALPPSLSLGALGMPGFTAHVGLLDLAQPRPGETVVVAAATGAVGANVGQLARLHGARAVGVAGGADKCRHAVQVLGFDACIDRHAPDFAQRLAQACAQGIDVYFENVGGAVLDAVLPLLNPGARVPVCGFIAHYNGPMEGASATDQRPALLATVLQKRVRLQGFIVLDHYGERFEHLRRFRERMHRWIEEGRVHAQEHVVDGLLQAPQGLIDLLAGRHLGKTVVRVAEA</sequence>
<dbReference type="Proteomes" id="UP000028878">
    <property type="component" value="Unassembled WGS sequence"/>
</dbReference>
<dbReference type="InterPro" id="IPR011032">
    <property type="entry name" value="GroES-like_sf"/>
</dbReference>
<accession>A0A1L1PFZ1</accession>
<protein>
    <submittedName>
        <fullName evidence="3">Putative NADP-dependent oxidoreductase</fullName>
    </submittedName>
</protein>
<evidence type="ECO:0000313" key="4">
    <source>
        <dbReference type="Proteomes" id="UP000028878"/>
    </source>
</evidence>
<evidence type="ECO:0000259" key="2">
    <source>
        <dbReference type="SMART" id="SM00829"/>
    </source>
</evidence>
<proteinExistence type="predicted"/>
<dbReference type="InterPro" id="IPR045010">
    <property type="entry name" value="MDR_fam"/>
</dbReference>
<keyword evidence="4" id="KW-1185">Reference proteome</keyword>
<reference evidence="4" key="1">
    <citation type="submission" date="2014-11" db="EMBL/GenBank/DDBJ databases">
        <title>Draft genome sequence of Hydrogenophaga intermedia S1.</title>
        <authorList>
            <person name="Gan H.M."/>
            <person name="Chew T.H."/>
            <person name="Stolz A."/>
        </authorList>
    </citation>
    <scope>NUCLEOTIDE SEQUENCE [LARGE SCALE GENOMIC DNA]</scope>
    <source>
        <strain evidence="4">S1</strain>
    </source>
</reference>
<dbReference type="EMBL" id="CCAE010000006">
    <property type="protein sequence ID" value="CDN86913.1"/>
    <property type="molecule type" value="Genomic_DNA"/>
</dbReference>
<dbReference type="RefSeq" id="WP_009519316.1">
    <property type="nucleotide sequence ID" value="NZ_CCAE010000006.1"/>
</dbReference>
<dbReference type="FunFam" id="3.40.50.720:FF:000121">
    <property type="entry name" value="Prostaglandin reductase 2"/>
    <property type="match status" value="1"/>
</dbReference>
<evidence type="ECO:0000313" key="3">
    <source>
        <dbReference type="EMBL" id="CDN86913.1"/>
    </source>
</evidence>
<keyword evidence="1" id="KW-0560">Oxidoreductase</keyword>
<dbReference type="PANTHER" id="PTHR43205">
    <property type="entry name" value="PROSTAGLANDIN REDUCTASE"/>
    <property type="match status" value="1"/>
</dbReference>
<dbReference type="GO" id="GO:0016628">
    <property type="term" value="F:oxidoreductase activity, acting on the CH-CH group of donors, NAD or NADP as acceptor"/>
    <property type="evidence" value="ECO:0007669"/>
    <property type="project" value="InterPro"/>
</dbReference>
<name>A0A1L1PFZ1_HYDIT</name>
<gene>
    <name evidence="3" type="ORF">BN948_01331</name>
</gene>
<dbReference type="InterPro" id="IPR036291">
    <property type="entry name" value="NAD(P)-bd_dom_sf"/>
</dbReference>
<feature type="domain" description="Enoyl reductase (ER)" evidence="2">
    <location>
        <begin position="27"/>
        <end position="353"/>
    </location>
</feature>
<organism evidence="3 4">
    <name type="scientific">Hydrogenophaga intermedia</name>
    <dbReference type="NCBI Taxonomy" id="65786"/>
    <lineage>
        <taxon>Bacteria</taxon>
        <taxon>Pseudomonadati</taxon>
        <taxon>Pseudomonadota</taxon>
        <taxon>Betaproteobacteria</taxon>
        <taxon>Burkholderiales</taxon>
        <taxon>Comamonadaceae</taxon>
        <taxon>Hydrogenophaga</taxon>
    </lineage>
</organism>
<dbReference type="Pfam" id="PF16884">
    <property type="entry name" value="ADH_N_2"/>
    <property type="match status" value="1"/>
</dbReference>
<dbReference type="SUPFAM" id="SSF50129">
    <property type="entry name" value="GroES-like"/>
    <property type="match status" value="1"/>
</dbReference>
<dbReference type="SMART" id="SM00829">
    <property type="entry name" value="PKS_ER"/>
    <property type="match status" value="1"/>
</dbReference>
<dbReference type="CDD" id="cd05288">
    <property type="entry name" value="PGDH"/>
    <property type="match status" value="1"/>
</dbReference>
<dbReference type="Gene3D" id="3.40.50.720">
    <property type="entry name" value="NAD(P)-binding Rossmann-like Domain"/>
    <property type="match status" value="1"/>
</dbReference>
<dbReference type="SUPFAM" id="SSF51735">
    <property type="entry name" value="NAD(P)-binding Rossmann-fold domains"/>
    <property type="match status" value="1"/>
</dbReference>
<dbReference type="Pfam" id="PF00107">
    <property type="entry name" value="ADH_zinc_N"/>
    <property type="match status" value="1"/>
</dbReference>
<dbReference type="PANTHER" id="PTHR43205:SF7">
    <property type="entry name" value="PROSTAGLANDIN REDUCTASE 1"/>
    <property type="match status" value="1"/>
</dbReference>
<evidence type="ECO:0000256" key="1">
    <source>
        <dbReference type="ARBA" id="ARBA00023002"/>
    </source>
</evidence>
<dbReference type="AlphaFoldDB" id="A0A1L1PFZ1"/>
<dbReference type="InterPro" id="IPR041694">
    <property type="entry name" value="ADH_N_2"/>
</dbReference>
<dbReference type="InterPro" id="IPR013149">
    <property type="entry name" value="ADH-like_C"/>
</dbReference>